<dbReference type="OrthoDB" id="3938623at2759"/>
<feature type="compositionally biased region" description="Polar residues" evidence="1">
    <location>
        <begin position="122"/>
        <end position="133"/>
    </location>
</feature>
<dbReference type="GO" id="GO:0005737">
    <property type="term" value="C:cytoplasm"/>
    <property type="evidence" value="ECO:0007669"/>
    <property type="project" value="TreeGrafter"/>
</dbReference>
<evidence type="ECO:0000313" key="3">
    <source>
        <dbReference type="Proteomes" id="UP000019487"/>
    </source>
</evidence>
<evidence type="ECO:0000256" key="1">
    <source>
        <dbReference type="SAM" id="MobiDB-lite"/>
    </source>
</evidence>
<keyword evidence="3" id="KW-1185">Reference proteome</keyword>
<feature type="region of interest" description="Disordered" evidence="1">
    <location>
        <begin position="157"/>
        <end position="176"/>
    </location>
</feature>
<feature type="compositionally biased region" description="Polar residues" evidence="1">
    <location>
        <begin position="73"/>
        <end position="85"/>
    </location>
</feature>
<sequence>MPTSFDNEINHTSSATSQPNKTGQKGSAAGVQIPTKNGRNGTARDGSGGAGGVMAAVTRSNAAKSSKNKSSAMTSQTPIPETQPVISIQNESSVTSPMLDALSSTSQDSSVTHNTNEWAKNIPAFSSSPNNLMSLGESPPTLPSSYEDKITNYGYSAKEQRGSPNNHVLSPSSPINTISRRRPLSYHLDGSLPYSPEEYHSTLAYAARRTSTYSQQSQAPRYNPYPPLPHQSQAHFHGVPDANLMLSPRTPGLVPGDKGFYCGFDSLPVQDINKSPSSVIVTGYEGGLSIHSVTKRGLNRIHVLEGLRGAVYNTKILPWTAPSEHSFQYPLIAVVVHGPIRTISDRPSAEYAMPSGSAPVPINEGSRSSPRQPTRSIDGDNNDDLIEYYQTTVEVYSLCTRKHIATLLSTPKTHLPIPPSSPLFTPPAPVGSLTIRADRGNVVVASGVSGETWVFRQRDNSVSKIEFKCIGKVWTTVQHGLSVDPAVFNSLAEGGRQSETGTRSQYKASILSLNGRWLAYCPSAATSQISLRATVPGTVTTGRMPGLNSQAPPHLPVVNCLVDTPGGEGMLKQVLQAATQGIVEISGYVGKQGAQYWNNYWNKPTSPPQMNGANAYSPPHNVSPQFPPTHGLNSQTNTTSKDPGLISILDLDSLSQQTSGSSIHPLATFSVPHGCSFLSLAPSGLALFTASSKGDVQFVWDLMRLHYSRSSLLKGASQNGGVHGSHVRPIAQFSRMTIARIVDVVWTAPHGERAAMVTEPGTVHILDLPASAFIWPPPRRRVHSGSSDQANPDVNNAARSAVGVASSAVSSLWTVARPLVGSRRRRSSVGIPGITAASVKSQAGQGTQALAAGISRSVGAATGKMNEMRKSGGTKLHLPKSRTIPNPNCVRFYNGKHGDSIVAIGGGIVRIYTVKNRRADRPVDKQKASRGAKYVEYLLPSLPDFKIAPGPIFEDVLETLATDTGDNWKARQVSPPVVSRRSGAESSIPQAEIESNAPYQPFHTDRRVNLHVYIHEKATPSSSSTFTASSSNDIVTEASKSPWAFGGPIRSVRLDVGPPQLTEDDYETSSYHRALPSSAIERVMRIADSSHEDMEQIVVTTRRRKGASPTGVLSPGTEDEEGFFEDDCEVLDFASQRV</sequence>
<dbReference type="GO" id="GO:0042594">
    <property type="term" value="P:response to starvation"/>
    <property type="evidence" value="ECO:0007669"/>
    <property type="project" value="TreeGrafter"/>
</dbReference>
<feature type="compositionally biased region" description="Polar residues" evidence="1">
    <location>
        <begin position="162"/>
        <end position="176"/>
    </location>
</feature>
<feature type="compositionally biased region" description="Polar residues" evidence="1">
    <location>
        <begin position="1"/>
        <end position="25"/>
    </location>
</feature>
<dbReference type="InterPro" id="IPR045142">
    <property type="entry name" value="BCAS3-like"/>
</dbReference>
<dbReference type="GO" id="GO:0006914">
    <property type="term" value="P:autophagy"/>
    <property type="evidence" value="ECO:0007669"/>
    <property type="project" value="InterPro"/>
</dbReference>
<feature type="region of interest" description="Disordered" evidence="1">
    <location>
        <begin position="122"/>
        <end position="144"/>
    </location>
</feature>
<dbReference type="EMBL" id="AYSA01000078">
    <property type="protein sequence ID" value="ESZ97654.1"/>
    <property type="molecule type" value="Genomic_DNA"/>
</dbReference>
<dbReference type="AlphaFoldDB" id="W9CST0"/>
<accession>W9CST0</accession>
<dbReference type="InterPro" id="IPR036322">
    <property type="entry name" value="WD40_repeat_dom_sf"/>
</dbReference>
<feature type="region of interest" description="Disordered" evidence="1">
    <location>
        <begin position="1"/>
        <end position="85"/>
    </location>
</feature>
<feature type="compositionally biased region" description="Low complexity" evidence="1">
    <location>
        <begin position="53"/>
        <end position="72"/>
    </location>
</feature>
<dbReference type="SUPFAM" id="SSF50978">
    <property type="entry name" value="WD40 repeat-like"/>
    <property type="match status" value="1"/>
</dbReference>
<feature type="region of interest" description="Disordered" evidence="1">
    <location>
        <begin position="972"/>
        <end position="1000"/>
    </location>
</feature>
<dbReference type="STRING" id="1432307.W9CST0"/>
<dbReference type="Proteomes" id="UP000019487">
    <property type="component" value="Unassembled WGS sequence"/>
</dbReference>
<proteinExistence type="predicted"/>
<feature type="compositionally biased region" description="Polar residues" evidence="1">
    <location>
        <begin position="365"/>
        <end position="375"/>
    </location>
</feature>
<dbReference type="PANTHER" id="PTHR13268:SF0">
    <property type="entry name" value="BCAS3 MICROTUBULE ASSOCIATED CELL MIGRATION FACTOR"/>
    <property type="match status" value="1"/>
</dbReference>
<evidence type="ECO:0000313" key="2">
    <source>
        <dbReference type="EMBL" id="ESZ97654.1"/>
    </source>
</evidence>
<comment type="caution">
    <text evidence="2">The sequence shown here is derived from an EMBL/GenBank/DDBJ whole genome shotgun (WGS) entry which is preliminary data.</text>
</comment>
<dbReference type="PANTHER" id="PTHR13268">
    <property type="entry name" value="BREAST CARCINOMA AMPLIFIED SEQUENCE 3"/>
    <property type="match status" value="1"/>
</dbReference>
<gene>
    <name evidence="2" type="ORF">SBOR_1970</name>
</gene>
<dbReference type="HOGENOM" id="CLU_005319_0_0_1"/>
<organism evidence="2 3">
    <name type="scientific">Sclerotinia borealis (strain F-4128)</name>
    <dbReference type="NCBI Taxonomy" id="1432307"/>
    <lineage>
        <taxon>Eukaryota</taxon>
        <taxon>Fungi</taxon>
        <taxon>Dikarya</taxon>
        <taxon>Ascomycota</taxon>
        <taxon>Pezizomycotina</taxon>
        <taxon>Leotiomycetes</taxon>
        <taxon>Helotiales</taxon>
        <taxon>Sclerotiniaceae</taxon>
        <taxon>Sclerotinia</taxon>
    </lineage>
</organism>
<name>W9CST0_SCLBF</name>
<protein>
    <submittedName>
        <fullName evidence="2">Uncharacterized protein</fullName>
    </submittedName>
</protein>
<feature type="region of interest" description="Disordered" evidence="1">
    <location>
        <begin position="347"/>
        <end position="382"/>
    </location>
</feature>
<reference evidence="2 3" key="1">
    <citation type="journal article" date="2014" name="Genome Announc.">
        <title>Draft genome sequence of Sclerotinia borealis, a psychrophilic plant pathogenic fungus.</title>
        <authorList>
            <person name="Mardanov A.V."/>
            <person name="Beletsky A.V."/>
            <person name="Kadnikov V.V."/>
            <person name="Ignatov A.N."/>
            <person name="Ravin N.V."/>
        </authorList>
    </citation>
    <scope>NUCLEOTIDE SEQUENCE [LARGE SCALE GENOMIC DNA]</scope>
    <source>
        <strain evidence="3">F-4157</strain>
    </source>
</reference>
<feature type="region of interest" description="Disordered" evidence="1">
    <location>
        <begin position="1101"/>
        <end position="1125"/>
    </location>
</feature>